<feature type="compositionally biased region" description="Polar residues" evidence="1">
    <location>
        <begin position="141"/>
        <end position="150"/>
    </location>
</feature>
<sequence>MARRTRALTAEQKSVLTAVRRVARQRTRINDAYVTAIVDARESGVTYASIADAVGTSSQAVQEIVRRHRKVQLTSVDGVQDPATGDQDSAGGDNAASISDPEDRGASSVGAPAGAIAAITGDDDHSQPGGSGAAGSGGPGTSQVTPSTAL</sequence>
<evidence type="ECO:0000256" key="1">
    <source>
        <dbReference type="SAM" id="MobiDB-lite"/>
    </source>
</evidence>
<name>A0A1X6WU46_9MICO</name>
<organism evidence="2 3">
    <name type="scientific">Brevibacterium yomogidense</name>
    <dbReference type="NCBI Taxonomy" id="946573"/>
    <lineage>
        <taxon>Bacteria</taxon>
        <taxon>Bacillati</taxon>
        <taxon>Actinomycetota</taxon>
        <taxon>Actinomycetes</taxon>
        <taxon>Micrococcales</taxon>
        <taxon>Brevibacteriaceae</taxon>
        <taxon>Brevibacterium</taxon>
    </lineage>
</organism>
<accession>A0A1X6WU46</accession>
<dbReference type="Proteomes" id="UP000196581">
    <property type="component" value="Unassembled WGS sequence"/>
</dbReference>
<evidence type="ECO:0000313" key="3">
    <source>
        <dbReference type="Proteomes" id="UP000196581"/>
    </source>
</evidence>
<proteinExistence type="predicted"/>
<dbReference type="EMBL" id="FWFF01000001">
    <property type="protein sequence ID" value="SLM88674.1"/>
    <property type="molecule type" value="Genomic_DNA"/>
</dbReference>
<protein>
    <submittedName>
        <fullName evidence="2">Uncharacterized protein</fullName>
    </submittedName>
</protein>
<feature type="compositionally biased region" description="Low complexity" evidence="1">
    <location>
        <begin position="106"/>
        <end position="120"/>
    </location>
</feature>
<evidence type="ECO:0000313" key="2">
    <source>
        <dbReference type="EMBL" id="SLM88674.1"/>
    </source>
</evidence>
<gene>
    <name evidence="2" type="ORF">FM105_00790</name>
</gene>
<dbReference type="RefSeq" id="WP_087003222.1">
    <property type="nucleotide sequence ID" value="NZ_FWFF01000001.1"/>
</dbReference>
<reference evidence="3" key="1">
    <citation type="submission" date="2017-02" db="EMBL/GenBank/DDBJ databases">
        <authorList>
            <person name="Dridi B."/>
        </authorList>
    </citation>
    <scope>NUCLEOTIDE SEQUENCE [LARGE SCALE GENOMIC DNA]</scope>
    <source>
        <strain evidence="3">B Co 03.10</strain>
    </source>
</reference>
<keyword evidence="3" id="KW-1185">Reference proteome</keyword>
<feature type="region of interest" description="Disordered" evidence="1">
    <location>
        <begin position="70"/>
        <end position="150"/>
    </location>
</feature>
<feature type="compositionally biased region" description="Gly residues" evidence="1">
    <location>
        <begin position="129"/>
        <end position="140"/>
    </location>
</feature>
<dbReference type="AlphaFoldDB" id="A0A1X6WU46"/>